<gene>
    <name evidence="1" type="primary">RvY_13615</name>
    <name evidence="1" type="synonym">RvY_13615.1</name>
    <name evidence="1" type="ORF">RvY_13615-1</name>
</gene>
<organism evidence="1 2">
    <name type="scientific">Ramazzottius varieornatus</name>
    <name type="common">Water bear</name>
    <name type="synonym">Tardigrade</name>
    <dbReference type="NCBI Taxonomy" id="947166"/>
    <lineage>
        <taxon>Eukaryota</taxon>
        <taxon>Metazoa</taxon>
        <taxon>Ecdysozoa</taxon>
        <taxon>Tardigrada</taxon>
        <taxon>Eutardigrada</taxon>
        <taxon>Parachela</taxon>
        <taxon>Hypsibioidea</taxon>
        <taxon>Ramazzottiidae</taxon>
        <taxon>Ramazzottius</taxon>
    </lineage>
</organism>
<dbReference type="Proteomes" id="UP000186922">
    <property type="component" value="Unassembled WGS sequence"/>
</dbReference>
<dbReference type="EMBL" id="BDGG01000009">
    <property type="protein sequence ID" value="GAV03142.1"/>
    <property type="molecule type" value="Genomic_DNA"/>
</dbReference>
<protein>
    <submittedName>
        <fullName evidence="1">Uncharacterized protein</fullName>
    </submittedName>
</protein>
<proteinExistence type="predicted"/>
<accession>A0A1D1VNH1</accession>
<reference evidence="1 2" key="1">
    <citation type="journal article" date="2016" name="Nat. Commun.">
        <title>Extremotolerant tardigrade genome and improved radiotolerance of human cultured cells by tardigrade-unique protein.</title>
        <authorList>
            <person name="Hashimoto T."/>
            <person name="Horikawa D.D."/>
            <person name="Saito Y."/>
            <person name="Kuwahara H."/>
            <person name="Kozuka-Hata H."/>
            <person name="Shin-I T."/>
            <person name="Minakuchi Y."/>
            <person name="Ohishi K."/>
            <person name="Motoyama A."/>
            <person name="Aizu T."/>
            <person name="Enomoto A."/>
            <person name="Kondo K."/>
            <person name="Tanaka S."/>
            <person name="Hara Y."/>
            <person name="Koshikawa S."/>
            <person name="Sagara H."/>
            <person name="Miura T."/>
            <person name="Yokobori S."/>
            <person name="Miyagawa K."/>
            <person name="Suzuki Y."/>
            <person name="Kubo T."/>
            <person name="Oyama M."/>
            <person name="Kohara Y."/>
            <person name="Fujiyama A."/>
            <person name="Arakawa K."/>
            <person name="Katayama T."/>
            <person name="Toyoda A."/>
            <person name="Kunieda T."/>
        </authorList>
    </citation>
    <scope>NUCLEOTIDE SEQUENCE [LARGE SCALE GENOMIC DNA]</scope>
    <source>
        <strain evidence="1 2">YOKOZUNA-1</strain>
    </source>
</reference>
<evidence type="ECO:0000313" key="2">
    <source>
        <dbReference type="Proteomes" id="UP000186922"/>
    </source>
</evidence>
<dbReference type="AlphaFoldDB" id="A0A1D1VNH1"/>
<name>A0A1D1VNH1_RAMVA</name>
<sequence length="158" mass="18064">MTDSLVIYISFSCGRQEVRRWHHSVSPQMKRTCSLCQVAHVLIVPSRRCAPLKKMGQDYFPNWRTLSLLSAEKVRRLEKRSCSTRLPTSHVSCQTQGLVFGSILNQICRKDFVLFSILLRFCSFAKGIVTKEPPDVFLQLINGHVQNVFSDKTVVSTF</sequence>
<keyword evidence="2" id="KW-1185">Reference proteome</keyword>
<evidence type="ECO:0000313" key="1">
    <source>
        <dbReference type="EMBL" id="GAV03142.1"/>
    </source>
</evidence>
<comment type="caution">
    <text evidence="1">The sequence shown here is derived from an EMBL/GenBank/DDBJ whole genome shotgun (WGS) entry which is preliminary data.</text>
</comment>